<name>A0A3E3INA3_9FIRM</name>
<protein>
    <recommendedName>
        <fullName evidence="3">Transposase</fullName>
    </recommendedName>
</protein>
<proteinExistence type="predicted"/>
<accession>A0A3E3INA3</accession>
<dbReference type="RefSeq" id="WP_081745196.1">
    <property type="nucleotide sequence ID" value="NZ_JBKVAZ010000020.1"/>
</dbReference>
<dbReference type="OrthoDB" id="9798384at2"/>
<dbReference type="AlphaFoldDB" id="A0A3E3INA3"/>
<gene>
    <name evidence="1" type="ORF">DWY69_20060</name>
</gene>
<dbReference type="Proteomes" id="UP000261166">
    <property type="component" value="Unassembled WGS sequence"/>
</dbReference>
<comment type="caution">
    <text evidence="1">The sequence shown here is derived from an EMBL/GenBank/DDBJ whole genome shotgun (WGS) entry which is preliminary data.</text>
</comment>
<evidence type="ECO:0000313" key="2">
    <source>
        <dbReference type="Proteomes" id="UP000261166"/>
    </source>
</evidence>
<reference evidence="1 2" key="1">
    <citation type="submission" date="2018-08" db="EMBL/GenBank/DDBJ databases">
        <title>A genome reference for cultivated species of the human gut microbiota.</title>
        <authorList>
            <person name="Zou Y."/>
            <person name="Xue W."/>
            <person name="Luo G."/>
        </authorList>
    </citation>
    <scope>NUCLEOTIDE SEQUENCE [LARGE SCALE GENOMIC DNA]</scope>
    <source>
        <strain evidence="1 2">AF26-4BH</strain>
    </source>
</reference>
<organism evidence="1 2">
    <name type="scientific">Eisenbergiella massiliensis</name>
    <dbReference type="NCBI Taxonomy" id="1720294"/>
    <lineage>
        <taxon>Bacteria</taxon>
        <taxon>Bacillati</taxon>
        <taxon>Bacillota</taxon>
        <taxon>Clostridia</taxon>
        <taxon>Lachnospirales</taxon>
        <taxon>Lachnospiraceae</taxon>
        <taxon>Eisenbergiella</taxon>
    </lineage>
</organism>
<dbReference type="EMBL" id="QVLU01000020">
    <property type="protein sequence ID" value="RGE68568.1"/>
    <property type="molecule type" value="Genomic_DNA"/>
</dbReference>
<evidence type="ECO:0000313" key="1">
    <source>
        <dbReference type="EMBL" id="RGE68568.1"/>
    </source>
</evidence>
<evidence type="ECO:0008006" key="3">
    <source>
        <dbReference type="Google" id="ProtNLM"/>
    </source>
</evidence>
<sequence>MTEKLHVVRNQKDTVFRMLFREKKELLELYNALNDSAYNSPEKLTIYTLENAIYMNFENDSSFLLDSELNLYEHQSSYNPNMPLRDLVYIARQLEKYTRNDTIYSSALVKIPVPRFVVFYNGTDVQPDRQTLRLSDAFEKKTAEPELELKVIMLNINFGHNKELMDKSRTLREYAQYVDRVRKYAKLMRIEEAVERAVAECIKEGILEDFLSSQKAEVIAVSIFEYNEEEEMKKIRASEYREGKADGKAEGKAEIVAIIRKKTGRGLDSEKIAEILEMDPDYVKRISDLLVEDPDRSDLQVAEILVGQKEPQ</sequence>